<dbReference type="Pfam" id="PF00990">
    <property type="entry name" value="GGDEF"/>
    <property type="match status" value="1"/>
</dbReference>
<dbReference type="PROSITE" id="PS50887">
    <property type="entry name" value="GGDEF"/>
    <property type="match status" value="1"/>
</dbReference>
<feature type="domain" description="EAL" evidence="2">
    <location>
        <begin position="547"/>
        <end position="784"/>
    </location>
</feature>
<dbReference type="OrthoDB" id="5894408at2"/>
<dbReference type="STRING" id="1874317.BKP64_15305"/>
<dbReference type="NCBIfam" id="TIGR00254">
    <property type="entry name" value="GGDEF"/>
    <property type="match status" value="1"/>
</dbReference>
<name>A0A1D9GP55_9GAMM</name>
<dbReference type="SMART" id="SM00052">
    <property type="entry name" value="EAL"/>
    <property type="match status" value="1"/>
</dbReference>
<dbReference type="InterPro" id="IPR000160">
    <property type="entry name" value="GGDEF_dom"/>
</dbReference>
<feature type="domain" description="GGDEF" evidence="3">
    <location>
        <begin position="400"/>
        <end position="537"/>
    </location>
</feature>
<dbReference type="InterPro" id="IPR043128">
    <property type="entry name" value="Rev_trsase/Diguanyl_cyclase"/>
</dbReference>
<dbReference type="CDD" id="cd12913">
    <property type="entry name" value="PDC1_MCP_like"/>
    <property type="match status" value="1"/>
</dbReference>
<evidence type="ECO:0000259" key="2">
    <source>
        <dbReference type="PROSITE" id="PS50883"/>
    </source>
</evidence>
<dbReference type="Gene3D" id="3.30.450.20">
    <property type="entry name" value="PAS domain"/>
    <property type="match status" value="1"/>
</dbReference>
<dbReference type="CDD" id="cd01948">
    <property type="entry name" value="EAL"/>
    <property type="match status" value="1"/>
</dbReference>
<keyword evidence="1" id="KW-1133">Transmembrane helix</keyword>
<dbReference type="SUPFAM" id="SSF141868">
    <property type="entry name" value="EAL domain-like"/>
    <property type="match status" value="1"/>
</dbReference>
<dbReference type="KEGG" id="msq:BKP64_15305"/>
<evidence type="ECO:0000313" key="5">
    <source>
        <dbReference type="Proteomes" id="UP000177445"/>
    </source>
</evidence>
<accession>A0A1D9GP55</accession>
<dbReference type="GO" id="GO:0071111">
    <property type="term" value="F:cyclic-guanylate-specific phosphodiesterase activity"/>
    <property type="evidence" value="ECO:0007669"/>
    <property type="project" value="InterPro"/>
</dbReference>
<dbReference type="AlphaFoldDB" id="A0A1D9GP55"/>
<dbReference type="SUPFAM" id="SSF55073">
    <property type="entry name" value="Nucleotide cyclase"/>
    <property type="match status" value="1"/>
</dbReference>
<proteinExistence type="predicted"/>
<organism evidence="4 5">
    <name type="scientific">Marinobacter salinus</name>
    <dbReference type="NCBI Taxonomy" id="1874317"/>
    <lineage>
        <taxon>Bacteria</taxon>
        <taxon>Pseudomonadati</taxon>
        <taxon>Pseudomonadota</taxon>
        <taxon>Gammaproteobacteria</taxon>
        <taxon>Pseudomonadales</taxon>
        <taxon>Marinobacteraceae</taxon>
        <taxon>Marinobacter</taxon>
    </lineage>
</organism>
<dbReference type="InterPro" id="IPR035919">
    <property type="entry name" value="EAL_sf"/>
</dbReference>
<dbReference type="PROSITE" id="PS50883">
    <property type="entry name" value="EAL"/>
    <property type="match status" value="1"/>
</dbReference>
<reference evidence="4 5" key="1">
    <citation type="submission" date="2016-10" db="EMBL/GenBank/DDBJ databases">
        <title>Marinobacter salinus sp. nov., a moderately halophilic bacterium isolated from a tidal flat environment.</title>
        <authorList>
            <person name="Park S.-J."/>
        </authorList>
    </citation>
    <scope>NUCLEOTIDE SEQUENCE [LARGE SCALE GENOMIC DNA]</scope>
    <source>
        <strain evidence="4 5">Hb8</strain>
    </source>
</reference>
<dbReference type="EMBL" id="CP017715">
    <property type="protein sequence ID" value="AOY89423.1"/>
    <property type="molecule type" value="Genomic_DNA"/>
</dbReference>
<dbReference type="CDD" id="cd01949">
    <property type="entry name" value="GGDEF"/>
    <property type="match status" value="1"/>
</dbReference>
<feature type="transmembrane region" description="Helical" evidence="1">
    <location>
        <begin position="15"/>
        <end position="33"/>
    </location>
</feature>
<keyword evidence="1" id="KW-0812">Transmembrane</keyword>
<protein>
    <submittedName>
        <fullName evidence="4">Sensor domain-containing phosphodiesterase</fullName>
    </submittedName>
</protein>
<dbReference type="SMART" id="SM00267">
    <property type="entry name" value="GGDEF"/>
    <property type="match status" value="1"/>
</dbReference>
<dbReference type="Gene3D" id="3.30.70.270">
    <property type="match status" value="1"/>
</dbReference>
<keyword evidence="1" id="KW-0472">Membrane</keyword>
<dbReference type="Pfam" id="PF22673">
    <property type="entry name" value="MCP-like_PDC_1"/>
    <property type="match status" value="1"/>
</dbReference>
<feature type="transmembrane region" description="Helical" evidence="1">
    <location>
        <begin position="349"/>
        <end position="369"/>
    </location>
</feature>
<dbReference type="Proteomes" id="UP000177445">
    <property type="component" value="Chromosome"/>
</dbReference>
<sequence>MPFQFLRAPTLRNSILWLLASLLLVFLVGMTLLSHLNLNYSKDAISDLRRQQIKEVVSGGLTRIDARQSALASYTVMLANIGESFYRLGDTGSTGSEATLKSDLENALQQHLEDFEGASGAGLWFEPGILADGNRSYMPYYTLESVTPSVTGQSVTAVPKRLDTESRFGKYRNSPWFSRTLGPDWQPDPQQAGSVYWSPVFFDLDTQRALLALASPMYNRDGQLLGIATTAWSADEIIDLVSEVSVTDQSFAFLNDRNNRNLSSLSQGEDSREEQALIDAILGLNLAERLPEAASGERPPLTTQRMMVNGRDYELYFAGTAGGMVYGAGVPEDEINAVLRTMVTTNKQILLGTVGILLLISVFLIWRIVRLIRELQASYTDELTALPNRVRLQRDLQTREGAALLILNLDRFNQINSLLGTACGDHVLLVVAARLARLRRGSESRTIYRLPGDEFALLTSPQSQSAIEELAADMRTLVTDQRVYWENQPLTLDASVGVAIRQESRANDPADQLISQATTAILRARQQGRHQLLYDPFVGIEETFENNLNWANRLKEAIDEERLIAWFQPIHDNQLDRVTKFECLVRMVEGNGDVISASRFVDIANKLRLNRTLTAVMLEQCFREFSEREEEFSLNLSYGDITHQPTVKRILDALDRSGIGERVIFEILESDGIANYDEIRSFIEQVKPYGCRIAIDDFGTGYSNFAHLLSLHVDFIKIDGSLIRHLDEDETAFLVTRGIVQFARSLNIRTVAEFVHNEQVQARVKELGIDFSQGEYFGMARPSP</sequence>
<evidence type="ECO:0000259" key="3">
    <source>
        <dbReference type="PROSITE" id="PS50887"/>
    </source>
</evidence>
<dbReference type="RefSeq" id="WP_070972017.1">
    <property type="nucleotide sequence ID" value="NZ_CP017715.1"/>
</dbReference>
<dbReference type="InterPro" id="IPR050706">
    <property type="entry name" value="Cyclic-di-GMP_PDE-like"/>
</dbReference>
<dbReference type="Pfam" id="PF00563">
    <property type="entry name" value="EAL"/>
    <property type="match status" value="1"/>
</dbReference>
<evidence type="ECO:0000313" key="4">
    <source>
        <dbReference type="EMBL" id="AOY89423.1"/>
    </source>
</evidence>
<dbReference type="Gene3D" id="3.20.20.450">
    <property type="entry name" value="EAL domain"/>
    <property type="match status" value="1"/>
</dbReference>
<evidence type="ECO:0000256" key="1">
    <source>
        <dbReference type="SAM" id="Phobius"/>
    </source>
</evidence>
<keyword evidence="5" id="KW-1185">Reference proteome</keyword>
<dbReference type="PANTHER" id="PTHR33121:SF71">
    <property type="entry name" value="OXYGEN SENSOR PROTEIN DOSP"/>
    <property type="match status" value="1"/>
</dbReference>
<dbReference type="InterPro" id="IPR001633">
    <property type="entry name" value="EAL_dom"/>
</dbReference>
<dbReference type="PANTHER" id="PTHR33121">
    <property type="entry name" value="CYCLIC DI-GMP PHOSPHODIESTERASE PDEF"/>
    <property type="match status" value="1"/>
</dbReference>
<dbReference type="InterPro" id="IPR029787">
    <property type="entry name" value="Nucleotide_cyclase"/>
</dbReference>
<gene>
    <name evidence="4" type="ORF">BKP64_15305</name>
</gene>